<evidence type="ECO:0000256" key="1">
    <source>
        <dbReference type="SAM" id="MobiDB-lite"/>
    </source>
</evidence>
<reference evidence="4" key="1">
    <citation type="submission" date="2016-10" db="EMBL/GenBank/DDBJ databases">
        <authorList>
            <person name="Varghese N."/>
            <person name="Submissions S."/>
        </authorList>
    </citation>
    <scope>NUCLEOTIDE SEQUENCE [LARGE SCALE GENOMIC DNA]</scope>
    <source>
        <strain evidence="4">DSM 26348</strain>
    </source>
</reference>
<evidence type="ECO:0008006" key="5">
    <source>
        <dbReference type="Google" id="ProtNLM"/>
    </source>
</evidence>
<dbReference type="STRING" id="1576369.SAMN05421753_116155"/>
<sequence length="221" mass="24522">MIEFSPNDRSAPHPRPLSPEYRGEGGVPSVSDSAPTTYTRIALWLLGALVAVGVLSVTASYAPGVMKRLIVFYIVYGIACGFVLDWLAGELLTRRGSWLPVIAGVLCAAGALNLGWLSYRHFEQARHLLAQQRSKDVQILETLRQASENDPAVREEYAEELRQFSPRFEDYLAHRVSSLGKWPAPWPLVLWLGEVSIAGVACSLTLRQLNRTRRSTSNLSM</sequence>
<feature type="region of interest" description="Disordered" evidence="1">
    <location>
        <begin position="1"/>
        <end position="32"/>
    </location>
</feature>
<keyword evidence="2" id="KW-0812">Transmembrane</keyword>
<name>A0A1I3PHT7_9PLAN</name>
<feature type="transmembrane region" description="Helical" evidence="2">
    <location>
        <begin position="99"/>
        <end position="119"/>
    </location>
</feature>
<evidence type="ECO:0000256" key="2">
    <source>
        <dbReference type="SAM" id="Phobius"/>
    </source>
</evidence>
<feature type="transmembrane region" description="Helical" evidence="2">
    <location>
        <begin position="41"/>
        <end position="63"/>
    </location>
</feature>
<keyword evidence="4" id="KW-1185">Reference proteome</keyword>
<gene>
    <name evidence="3" type="ORF">SAMN05421753_116155</name>
</gene>
<dbReference type="Proteomes" id="UP000199518">
    <property type="component" value="Unassembled WGS sequence"/>
</dbReference>
<proteinExistence type="predicted"/>
<protein>
    <recommendedName>
        <fullName evidence="5">DUF4199 domain-containing protein</fullName>
    </recommendedName>
</protein>
<keyword evidence="2" id="KW-0472">Membrane</keyword>
<feature type="transmembrane region" description="Helical" evidence="2">
    <location>
        <begin position="69"/>
        <end position="87"/>
    </location>
</feature>
<organism evidence="3 4">
    <name type="scientific">Planctomicrobium piriforme</name>
    <dbReference type="NCBI Taxonomy" id="1576369"/>
    <lineage>
        <taxon>Bacteria</taxon>
        <taxon>Pseudomonadati</taxon>
        <taxon>Planctomycetota</taxon>
        <taxon>Planctomycetia</taxon>
        <taxon>Planctomycetales</taxon>
        <taxon>Planctomycetaceae</taxon>
        <taxon>Planctomicrobium</taxon>
    </lineage>
</organism>
<evidence type="ECO:0000313" key="4">
    <source>
        <dbReference type="Proteomes" id="UP000199518"/>
    </source>
</evidence>
<accession>A0A1I3PHT7</accession>
<keyword evidence="2" id="KW-1133">Transmembrane helix</keyword>
<dbReference type="EMBL" id="FOQD01000016">
    <property type="protein sequence ID" value="SFJ20859.1"/>
    <property type="molecule type" value="Genomic_DNA"/>
</dbReference>
<evidence type="ECO:0000313" key="3">
    <source>
        <dbReference type="EMBL" id="SFJ20859.1"/>
    </source>
</evidence>
<dbReference type="AlphaFoldDB" id="A0A1I3PHT7"/>